<keyword evidence="1" id="KW-0472">Membrane</keyword>
<feature type="transmembrane region" description="Helical" evidence="1">
    <location>
        <begin position="12"/>
        <end position="31"/>
    </location>
</feature>
<dbReference type="OrthoDB" id="129082at2"/>
<comment type="caution">
    <text evidence="3">The sequence shown here is derived from an EMBL/GenBank/DDBJ whole genome shotgun (WGS) entry which is preliminary data.</text>
</comment>
<keyword evidence="1" id="KW-0812">Transmembrane</keyword>
<organism evidence="3 4">
    <name type="scientific">Pontibacter qinzhouensis</name>
    <dbReference type="NCBI Taxonomy" id="2603253"/>
    <lineage>
        <taxon>Bacteria</taxon>
        <taxon>Pseudomonadati</taxon>
        <taxon>Bacteroidota</taxon>
        <taxon>Cytophagia</taxon>
        <taxon>Cytophagales</taxon>
        <taxon>Hymenobacteraceae</taxon>
        <taxon>Pontibacter</taxon>
    </lineage>
</organism>
<evidence type="ECO:0000313" key="3">
    <source>
        <dbReference type="EMBL" id="TXK48645.1"/>
    </source>
</evidence>
<accession>A0A5C8KC73</accession>
<dbReference type="InterPro" id="IPR005530">
    <property type="entry name" value="SPW"/>
</dbReference>
<name>A0A5C8KC73_9BACT</name>
<feature type="transmembrane region" description="Helical" evidence="1">
    <location>
        <begin position="37"/>
        <end position="57"/>
    </location>
</feature>
<evidence type="ECO:0000256" key="1">
    <source>
        <dbReference type="SAM" id="Phobius"/>
    </source>
</evidence>
<feature type="domain" description="SPW repeat-containing integral membrane" evidence="2">
    <location>
        <begin position="9"/>
        <end position="108"/>
    </location>
</feature>
<dbReference type="RefSeq" id="WP_147921235.1">
    <property type="nucleotide sequence ID" value="NZ_VRTY01000023.1"/>
</dbReference>
<protein>
    <recommendedName>
        <fullName evidence="2">SPW repeat-containing integral membrane domain-containing protein</fullName>
    </recommendedName>
</protein>
<evidence type="ECO:0000313" key="4">
    <source>
        <dbReference type="Proteomes" id="UP000321926"/>
    </source>
</evidence>
<keyword evidence="4" id="KW-1185">Reference proteome</keyword>
<gene>
    <name evidence="3" type="ORF">FVR03_08075</name>
</gene>
<evidence type="ECO:0000259" key="2">
    <source>
        <dbReference type="Pfam" id="PF03779"/>
    </source>
</evidence>
<dbReference type="Proteomes" id="UP000321926">
    <property type="component" value="Unassembled WGS sequence"/>
</dbReference>
<keyword evidence="1" id="KW-1133">Transmembrane helix</keyword>
<dbReference type="AlphaFoldDB" id="A0A5C8KC73"/>
<dbReference type="EMBL" id="VRTY01000023">
    <property type="protein sequence ID" value="TXK48645.1"/>
    <property type="molecule type" value="Genomic_DNA"/>
</dbReference>
<sequence length="129" mass="14381">MRFIPTRFHGILDYVVGLLLIASPWLFNFAAGGAETWVPVVIGLGVLLQTILTDFELGLIKKIPMQSHLMMDFGIGVILAVSPWLFGFADHVYTPHVIFGVFSILASLTTHRVPSRAFRSHNVHDDPLR</sequence>
<proteinExistence type="predicted"/>
<reference evidence="3 4" key="1">
    <citation type="submission" date="2019-08" db="EMBL/GenBank/DDBJ databases">
        <authorList>
            <person name="Shi S."/>
        </authorList>
    </citation>
    <scope>NUCLEOTIDE SEQUENCE [LARGE SCALE GENOMIC DNA]</scope>
    <source>
        <strain evidence="3 4">GY10130</strain>
    </source>
</reference>
<dbReference type="Pfam" id="PF03779">
    <property type="entry name" value="SPW"/>
    <property type="match status" value="1"/>
</dbReference>
<feature type="transmembrane region" description="Helical" evidence="1">
    <location>
        <begin position="69"/>
        <end position="86"/>
    </location>
</feature>